<gene>
    <name evidence="2" type="ORF">GCM10009768_27900</name>
</gene>
<dbReference type="Gene3D" id="3.30.720.120">
    <property type="match status" value="1"/>
</dbReference>
<proteinExistence type="predicted"/>
<dbReference type="PANTHER" id="PTHR34109:SF1">
    <property type="entry name" value="VOC DOMAIN-CONTAINING PROTEIN"/>
    <property type="match status" value="1"/>
</dbReference>
<dbReference type="PANTHER" id="PTHR34109">
    <property type="entry name" value="BNAUNNG04460D PROTEIN-RELATED"/>
    <property type="match status" value="1"/>
</dbReference>
<dbReference type="Gene3D" id="3.30.720.110">
    <property type="match status" value="1"/>
</dbReference>
<dbReference type="CDD" id="cd07246">
    <property type="entry name" value="VOC_like"/>
    <property type="match status" value="1"/>
</dbReference>
<dbReference type="InterPro" id="IPR029068">
    <property type="entry name" value="Glyas_Bleomycin-R_OHBP_Dase"/>
</dbReference>
<dbReference type="PROSITE" id="PS51819">
    <property type="entry name" value="VOC"/>
    <property type="match status" value="1"/>
</dbReference>
<dbReference type="Pfam" id="PF00903">
    <property type="entry name" value="Glyoxalase"/>
    <property type="match status" value="1"/>
</dbReference>
<sequence length="183" mass="19962">MFKYGARRRIYAGAMTEELTRAATGSHTTNGIPHGVTSLTPFLAIPRAGEALAFYRDVFGARVVDTTEFGGVLAHADLDFGNGRLQLGVPMPDYHLVAPPEGEDDVCYSIALYVPDVDAVVERAVAAGAVVREPAAHFVTGDRFASIRDPFGVRWSIMTRVEDLSEEESVQRVRDWASSFEAE</sequence>
<reference evidence="3" key="1">
    <citation type="journal article" date="2019" name="Int. J. Syst. Evol. Microbiol.">
        <title>The Global Catalogue of Microorganisms (GCM) 10K type strain sequencing project: providing services to taxonomists for standard genome sequencing and annotation.</title>
        <authorList>
            <consortium name="The Broad Institute Genomics Platform"/>
            <consortium name="The Broad Institute Genome Sequencing Center for Infectious Disease"/>
            <person name="Wu L."/>
            <person name="Ma J."/>
        </authorList>
    </citation>
    <scope>NUCLEOTIDE SEQUENCE [LARGE SCALE GENOMIC DNA]</scope>
    <source>
        <strain evidence="3">JCM 14736</strain>
    </source>
</reference>
<evidence type="ECO:0000259" key="1">
    <source>
        <dbReference type="PROSITE" id="PS51819"/>
    </source>
</evidence>
<comment type="caution">
    <text evidence="2">The sequence shown here is derived from an EMBL/GenBank/DDBJ whole genome shotgun (WGS) entry which is preliminary data.</text>
</comment>
<feature type="domain" description="VOC" evidence="1">
    <location>
        <begin position="35"/>
        <end position="160"/>
    </location>
</feature>
<dbReference type="EMBL" id="BAAAOB010000004">
    <property type="protein sequence ID" value="GAA1797368.1"/>
    <property type="molecule type" value="Genomic_DNA"/>
</dbReference>
<keyword evidence="3" id="KW-1185">Reference proteome</keyword>
<dbReference type="Proteomes" id="UP001500851">
    <property type="component" value="Unassembled WGS sequence"/>
</dbReference>
<evidence type="ECO:0000313" key="2">
    <source>
        <dbReference type="EMBL" id="GAA1797368.1"/>
    </source>
</evidence>
<evidence type="ECO:0000313" key="3">
    <source>
        <dbReference type="Proteomes" id="UP001500851"/>
    </source>
</evidence>
<dbReference type="InterPro" id="IPR037523">
    <property type="entry name" value="VOC_core"/>
</dbReference>
<name>A0ABP4XZK4_9MICO</name>
<dbReference type="SUPFAM" id="SSF54593">
    <property type="entry name" value="Glyoxalase/Bleomycin resistance protein/Dihydroxybiphenyl dioxygenase"/>
    <property type="match status" value="1"/>
</dbReference>
<dbReference type="InterPro" id="IPR004360">
    <property type="entry name" value="Glyas_Fos-R_dOase_dom"/>
</dbReference>
<organism evidence="2 3">
    <name type="scientific">Leucobacter iarius</name>
    <dbReference type="NCBI Taxonomy" id="333963"/>
    <lineage>
        <taxon>Bacteria</taxon>
        <taxon>Bacillati</taxon>
        <taxon>Actinomycetota</taxon>
        <taxon>Actinomycetes</taxon>
        <taxon>Micrococcales</taxon>
        <taxon>Microbacteriaceae</taxon>
        <taxon>Leucobacter</taxon>
    </lineage>
</organism>
<accession>A0ABP4XZK4</accession>
<protein>
    <submittedName>
        <fullName evidence="2">VOC family protein</fullName>
    </submittedName>
</protein>